<organism evidence="2">
    <name type="scientific">Rhizophora mucronata</name>
    <name type="common">Asiatic mangrove</name>
    <dbReference type="NCBI Taxonomy" id="61149"/>
    <lineage>
        <taxon>Eukaryota</taxon>
        <taxon>Viridiplantae</taxon>
        <taxon>Streptophyta</taxon>
        <taxon>Embryophyta</taxon>
        <taxon>Tracheophyta</taxon>
        <taxon>Spermatophyta</taxon>
        <taxon>Magnoliopsida</taxon>
        <taxon>eudicotyledons</taxon>
        <taxon>Gunneridae</taxon>
        <taxon>Pentapetalae</taxon>
        <taxon>rosids</taxon>
        <taxon>fabids</taxon>
        <taxon>Malpighiales</taxon>
        <taxon>Rhizophoraceae</taxon>
        <taxon>Rhizophora</taxon>
    </lineage>
</organism>
<feature type="compositionally biased region" description="Basic and acidic residues" evidence="1">
    <location>
        <begin position="10"/>
        <end position="19"/>
    </location>
</feature>
<proteinExistence type="predicted"/>
<evidence type="ECO:0000256" key="1">
    <source>
        <dbReference type="SAM" id="MobiDB-lite"/>
    </source>
</evidence>
<dbReference type="EMBL" id="GGEC01059851">
    <property type="protein sequence ID" value="MBX40335.1"/>
    <property type="molecule type" value="Transcribed_RNA"/>
</dbReference>
<protein>
    <submittedName>
        <fullName evidence="2">Uncharacterized protein</fullName>
    </submittedName>
</protein>
<dbReference type="AlphaFoldDB" id="A0A2P2NCY0"/>
<feature type="region of interest" description="Disordered" evidence="1">
    <location>
        <begin position="1"/>
        <end position="29"/>
    </location>
</feature>
<name>A0A2P2NCY0_RHIMU</name>
<accession>A0A2P2NCY0</accession>
<evidence type="ECO:0000313" key="2">
    <source>
        <dbReference type="EMBL" id="MBX40335.1"/>
    </source>
</evidence>
<sequence length="29" mass="3305">MRKATTKCATQDRKGKPIQKECTNMVSLH</sequence>
<reference evidence="2" key="1">
    <citation type="submission" date="2018-02" db="EMBL/GenBank/DDBJ databases">
        <title>Rhizophora mucronata_Transcriptome.</title>
        <authorList>
            <person name="Meera S.P."/>
            <person name="Sreeshan A."/>
            <person name="Augustine A."/>
        </authorList>
    </citation>
    <scope>NUCLEOTIDE SEQUENCE</scope>
    <source>
        <tissue evidence="2">Leaf</tissue>
    </source>
</reference>